<gene>
    <name evidence="6" type="ORF">C7B43_02105</name>
</gene>
<dbReference type="GO" id="GO:0016042">
    <property type="term" value="P:lipid catabolic process"/>
    <property type="evidence" value="ECO:0007669"/>
    <property type="project" value="UniProtKB-UniRule"/>
</dbReference>
<dbReference type="PANTHER" id="PTHR14226">
    <property type="entry name" value="NEUROPATHY TARGET ESTERASE/SWISS CHEESE D.MELANOGASTER"/>
    <property type="match status" value="1"/>
</dbReference>
<organism evidence="6 7">
    <name type="scientific">Sulfobacillus benefaciens</name>
    <dbReference type="NCBI Taxonomy" id="453960"/>
    <lineage>
        <taxon>Bacteria</taxon>
        <taxon>Bacillati</taxon>
        <taxon>Bacillota</taxon>
        <taxon>Clostridia</taxon>
        <taxon>Eubacteriales</taxon>
        <taxon>Clostridiales Family XVII. Incertae Sedis</taxon>
        <taxon>Sulfobacillus</taxon>
    </lineage>
</organism>
<dbReference type="PROSITE" id="PS51635">
    <property type="entry name" value="PNPLA"/>
    <property type="match status" value="1"/>
</dbReference>
<dbReference type="CDD" id="cd07205">
    <property type="entry name" value="Pat_PNPLA6_PNPLA7_NTE1_like"/>
    <property type="match status" value="1"/>
</dbReference>
<keyword evidence="3 4" id="KW-0443">Lipid metabolism</keyword>
<dbReference type="Proteomes" id="UP000242699">
    <property type="component" value="Unassembled WGS sequence"/>
</dbReference>
<feature type="short sequence motif" description="GXSXG" evidence="4">
    <location>
        <begin position="39"/>
        <end position="43"/>
    </location>
</feature>
<accession>A0A2T2XAG7</accession>
<dbReference type="EMBL" id="PXYT01000002">
    <property type="protein sequence ID" value="PSR31511.1"/>
    <property type="molecule type" value="Genomic_DNA"/>
</dbReference>
<feature type="active site" description="Proton acceptor" evidence="4">
    <location>
        <position position="153"/>
    </location>
</feature>
<sequence length="271" mass="28964">MKTQGIALALSSGGARGLAHIGVLKVLERHHIPIAGIAGSSMGGVIGALYASGYSGEMIENIVKGIRRSHWIDFSVSRMGLLAGKKLEGLINLFTQGKSFEDCHPPLLVVAVDIEKGTEVVLKSGPLAQAIRATASIPGIFSPVVMDGRILVDGGVINRVPVNVAKTIPNSLVVAVDVGVDLAPQVNSMFDVLFQTFDIMVRELRRYQPVDADVVIEPRVGFTRDAHVSHVEELIRAGEEAGERAIPLILHRLYGESDAISHKDTEQGGIQ</sequence>
<proteinExistence type="predicted"/>
<keyword evidence="2 4" id="KW-0442">Lipid degradation</keyword>
<protein>
    <submittedName>
        <fullName evidence="6">Patatin</fullName>
    </submittedName>
</protein>
<dbReference type="InterPro" id="IPR050301">
    <property type="entry name" value="NTE"/>
</dbReference>
<comment type="caution">
    <text evidence="4">Lacks conserved residue(s) required for the propagation of feature annotation.</text>
</comment>
<evidence type="ECO:0000256" key="1">
    <source>
        <dbReference type="ARBA" id="ARBA00022801"/>
    </source>
</evidence>
<dbReference type="Gene3D" id="3.40.1090.10">
    <property type="entry name" value="Cytosolic phospholipase A2 catalytic domain"/>
    <property type="match status" value="2"/>
</dbReference>
<evidence type="ECO:0000313" key="7">
    <source>
        <dbReference type="Proteomes" id="UP000242699"/>
    </source>
</evidence>
<evidence type="ECO:0000313" key="6">
    <source>
        <dbReference type="EMBL" id="PSR31511.1"/>
    </source>
</evidence>
<evidence type="ECO:0000259" key="5">
    <source>
        <dbReference type="PROSITE" id="PS51635"/>
    </source>
</evidence>
<dbReference type="GO" id="GO:0016787">
    <property type="term" value="F:hydrolase activity"/>
    <property type="evidence" value="ECO:0007669"/>
    <property type="project" value="UniProtKB-UniRule"/>
</dbReference>
<dbReference type="InterPro" id="IPR016035">
    <property type="entry name" value="Acyl_Trfase/lysoPLipase"/>
</dbReference>
<dbReference type="AlphaFoldDB" id="A0A2T2XAG7"/>
<comment type="caution">
    <text evidence="6">The sequence shown here is derived from an EMBL/GenBank/DDBJ whole genome shotgun (WGS) entry which is preliminary data.</text>
</comment>
<dbReference type="PANTHER" id="PTHR14226:SF76">
    <property type="entry name" value="NTE FAMILY PROTEIN RSSA"/>
    <property type="match status" value="1"/>
</dbReference>
<evidence type="ECO:0000256" key="4">
    <source>
        <dbReference type="PROSITE-ProRule" id="PRU01161"/>
    </source>
</evidence>
<evidence type="ECO:0000256" key="2">
    <source>
        <dbReference type="ARBA" id="ARBA00022963"/>
    </source>
</evidence>
<dbReference type="InterPro" id="IPR002641">
    <property type="entry name" value="PNPLA_dom"/>
</dbReference>
<feature type="domain" description="PNPLA" evidence="5">
    <location>
        <begin position="8"/>
        <end position="166"/>
    </location>
</feature>
<feature type="short sequence motif" description="DGA/G" evidence="4">
    <location>
        <begin position="153"/>
        <end position="155"/>
    </location>
</feature>
<name>A0A2T2XAG7_9FIRM</name>
<dbReference type="Pfam" id="PF01734">
    <property type="entry name" value="Patatin"/>
    <property type="match status" value="1"/>
</dbReference>
<evidence type="ECO:0000256" key="3">
    <source>
        <dbReference type="ARBA" id="ARBA00023098"/>
    </source>
</evidence>
<reference evidence="6 7" key="1">
    <citation type="journal article" date="2014" name="BMC Genomics">
        <title>Comparison of environmental and isolate Sulfobacillus genomes reveals diverse carbon, sulfur, nitrogen, and hydrogen metabolisms.</title>
        <authorList>
            <person name="Justice N.B."/>
            <person name="Norman A."/>
            <person name="Brown C.T."/>
            <person name="Singh A."/>
            <person name="Thomas B.C."/>
            <person name="Banfield J.F."/>
        </authorList>
    </citation>
    <scope>NUCLEOTIDE SEQUENCE [LARGE SCALE GENOMIC DNA]</scope>
    <source>
        <strain evidence="6">AMDSBA1</strain>
    </source>
</reference>
<keyword evidence="1 4" id="KW-0378">Hydrolase</keyword>
<feature type="active site" description="Nucleophile" evidence="4">
    <location>
        <position position="41"/>
    </location>
</feature>
<dbReference type="SUPFAM" id="SSF52151">
    <property type="entry name" value="FabD/lysophospholipase-like"/>
    <property type="match status" value="1"/>
</dbReference>